<dbReference type="PANTHER" id="PTHR35807:SF1">
    <property type="entry name" value="TRANSCRIPTIONAL REGULATOR REDD"/>
    <property type="match status" value="1"/>
</dbReference>
<dbReference type="InterPro" id="IPR036388">
    <property type="entry name" value="WH-like_DNA-bd_sf"/>
</dbReference>
<reference evidence="8 9" key="1">
    <citation type="journal article" date="2019" name="Int. J. Syst. Evol. Microbiol.">
        <title>The Global Catalogue of Microorganisms (GCM) 10K type strain sequencing project: providing services to taxonomists for standard genome sequencing and annotation.</title>
        <authorList>
            <consortium name="The Broad Institute Genomics Platform"/>
            <consortium name="The Broad Institute Genome Sequencing Center for Infectious Disease"/>
            <person name="Wu L."/>
            <person name="Ma J."/>
        </authorList>
    </citation>
    <scope>NUCLEOTIDE SEQUENCE [LARGE SCALE GENOMIC DNA]</scope>
    <source>
        <strain evidence="8 9">JCM 15478</strain>
    </source>
</reference>
<keyword evidence="3" id="KW-0805">Transcription regulation</keyword>
<dbReference type="Gene3D" id="1.10.10.10">
    <property type="entry name" value="Winged helix-like DNA-binding domain superfamily/Winged helix DNA-binding domain"/>
    <property type="match status" value="1"/>
</dbReference>
<feature type="domain" description="OmpR/PhoB-type" evidence="7">
    <location>
        <begin position="1"/>
        <end position="94"/>
    </location>
</feature>
<dbReference type="Pfam" id="PF00486">
    <property type="entry name" value="Trans_reg_C"/>
    <property type="match status" value="1"/>
</dbReference>
<organism evidence="8 9">
    <name type="scientific">Streptomyces albiaxialis</name>
    <dbReference type="NCBI Taxonomy" id="329523"/>
    <lineage>
        <taxon>Bacteria</taxon>
        <taxon>Bacillati</taxon>
        <taxon>Actinomycetota</taxon>
        <taxon>Actinomycetes</taxon>
        <taxon>Kitasatosporales</taxon>
        <taxon>Streptomycetaceae</taxon>
        <taxon>Streptomyces</taxon>
    </lineage>
</organism>
<evidence type="ECO:0000256" key="1">
    <source>
        <dbReference type="ARBA" id="ARBA00005820"/>
    </source>
</evidence>
<dbReference type="PANTHER" id="PTHR35807">
    <property type="entry name" value="TRANSCRIPTIONAL REGULATOR REDD-RELATED"/>
    <property type="match status" value="1"/>
</dbReference>
<dbReference type="InterPro" id="IPR011990">
    <property type="entry name" value="TPR-like_helical_dom_sf"/>
</dbReference>
<proteinExistence type="inferred from homology"/>
<evidence type="ECO:0000256" key="4">
    <source>
        <dbReference type="ARBA" id="ARBA00023125"/>
    </source>
</evidence>
<dbReference type="InterPro" id="IPR016032">
    <property type="entry name" value="Sig_transdc_resp-reg_C-effctor"/>
</dbReference>
<dbReference type="InterPro" id="IPR001867">
    <property type="entry name" value="OmpR/PhoB-type_DNA-bd"/>
</dbReference>
<evidence type="ECO:0000313" key="8">
    <source>
        <dbReference type="EMBL" id="GAA2073155.1"/>
    </source>
</evidence>
<keyword evidence="4 6" id="KW-0238">DNA-binding</keyword>
<gene>
    <name evidence="8" type="ORF">GCM10009801_26260</name>
</gene>
<keyword evidence="5" id="KW-0804">Transcription</keyword>
<keyword evidence="9" id="KW-1185">Reference proteome</keyword>
<comment type="caution">
    <text evidence="8">The sequence shown here is derived from an EMBL/GenBank/DDBJ whole genome shotgun (WGS) entry which is preliminary data.</text>
</comment>
<dbReference type="SMART" id="SM01043">
    <property type="entry name" value="BTAD"/>
    <property type="match status" value="1"/>
</dbReference>
<dbReference type="Pfam" id="PF03704">
    <property type="entry name" value="BTAD"/>
    <property type="match status" value="1"/>
</dbReference>
<evidence type="ECO:0000256" key="6">
    <source>
        <dbReference type="PROSITE-ProRule" id="PRU01091"/>
    </source>
</evidence>
<keyword evidence="2" id="KW-0902">Two-component regulatory system</keyword>
<dbReference type="SUPFAM" id="SSF48452">
    <property type="entry name" value="TPR-like"/>
    <property type="match status" value="1"/>
</dbReference>
<comment type="similarity">
    <text evidence="1">Belongs to the AfsR/DnrI/RedD regulatory family.</text>
</comment>
<dbReference type="InterPro" id="IPR005158">
    <property type="entry name" value="BTAD"/>
</dbReference>
<evidence type="ECO:0000259" key="7">
    <source>
        <dbReference type="PROSITE" id="PS51755"/>
    </source>
</evidence>
<evidence type="ECO:0000313" key="9">
    <source>
        <dbReference type="Proteomes" id="UP001500016"/>
    </source>
</evidence>
<feature type="DNA-binding region" description="OmpR/PhoB-type" evidence="6">
    <location>
        <begin position="1"/>
        <end position="94"/>
    </location>
</feature>
<sequence>MLFKILGPLQVRGIDEMGSSVRRAILTAFLLRPRQTIGVAELSELLWDDPPASATANIRSHLTGLRRSLDEAGPGLSHRLKTFRGGRSGYGLQVDPDEFDLPRFTLAARHGRNMLLRGEAARAVTTLEDAMALWRGPFGQELPPTRWFNAHVAGLNNARFDALQDLFAARILADRTELLSLRIESAIAEAPYRQRLWELLAAVHCIHGDAASALSVIKRCQRLFADDLGLGLPPHVEAMQLAALNWNGDQARRLVAAHALAPDGELPARTTEAQPLLS</sequence>
<dbReference type="InterPro" id="IPR051677">
    <property type="entry name" value="AfsR-DnrI-RedD_regulator"/>
</dbReference>
<accession>A0ABN2VYL4</accession>
<dbReference type="SMART" id="SM00862">
    <property type="entry name" value="Trans_reg_C"/>
    <property type="match status" value="1"/>
</dbReference>
<dbReference type="Proteomes" id="UP001500016">
    <property type="component" value="Unassembled WGS sequence"/>
</dbReference>
<dbReference type="PROSITE" id="PS51755">
    <property type="entry name" value="OMPR_PHOB"/>
    <property type="match status" value="1"/>
</dbReference>
<dbReference type="EMBL" id="BAAAPE010000007">
    <property type="protein sequence ID" value="GAA2073155.1"/>
    <property type="molecule type" value="Genomic_DNA"/>
</dbReference>
<evidence type="ECO:0000256" key="3">
    <source>
        <dbReference type="ARBA" id="ARBA00023015"/>
    </source>
</evidence>
<evidence type="ECO:0000256" key="5">
    <source>
        <dbReference type="ARBA" id="ARBA00023163"/>
    </source>
</evidence>
<evidence type="ECO:0000256" key="2">
    <source>
        <dbReference type="ARBA" id="ARBA00023012"/>
    </source>
</evidence>
<protein>
    <recommendedName>
        <fullName evidence="7">OmpR/PhoB-type domain-containing protein</fullName>
    </recommendedName>
</protein>
<name>A0ABN2VYL4_9ACTN</name>
<dbReference type="SUPFAM" id="SSF46894">
    <property type="entry name" value="C-terminal effector domain of the bipartite response regulators"/>
    <property type="match status" value="1"/>
</dbReference>
<dbReference type="Gene3D" id="1.25.40.10">
    <property type="entry name" value="Tetratricopeptide repeat domain"/>
    <property type="match status" value="1"/>
</dbReference>